<name>A0A0F5PVG2_9HYPH</name>
<dbReference type="PATRIC" id="fig|728005.3.peg.801"/>
<reference evidence="2 4" key="2">
    <citation type="submission" date="2016-10" db="EMBL/GenBank/DDBJ databases">
        <authorList>
            <person name="de Groot N.N."/>
        </authorList>
    </citation>
    <scope>NUCLEOTIDE SEQUENCE [LARGE SCALE GENOMIC DNA]</scope>
    <source>
        <strain evidence="2 4">CGMCC 1.10210</strain>
    </source>
</reference>
<dbReference type="AlphaFoldDB" id="A0A0F5PVG2"/>
<evidence type="ECO:0000313" key="1">
    <source>
        <dbReference type="EMBL" id="KKC32585.1"/>
    </source>
</evidence>
<evidence type="ECO:0000313" key="4">
    <source>
        <dbReference type="Proteomes" id="UP000182258"/>
    </source>
</evidence>
<dbReference type="EMBL" id="FOMB01000041">
    <property type="protein sequence ID" value="SFD33096.1"/>
    <property type="molecule type" value="Genomic_DNA"/>
</dbReference>
<proteinExistence type="predicted"/>
<dbReference type="EMBL" id="LAPV01000130">
    <property type="protein sequence ID" value="KKC32585.1"/>
    <property type="molecule type" value="Genomic_DNA"/>
</dbReference>
<evidence type="ECO:0000313" key="2">
    <source>
        <dbReference type="EMBL" id="SFD33096.1"/>
    </source>
</evidence>
<evidence type="ECO:0000313" key="3">
    <source>
        <dbReference type="Proteomes" id="UP000033519"/>
    </source>
</evidence>
<reference evidence="1 3" key="1">
    <citation type="submission" date="2015-03" db="EMBL/GenBank/DDBJ databases">
        <authorList>
            <person name="Lepp D."/>
            <person name="Hassan Y.I."/>
            <person name="Li X.-Z."/>
            <person name="Zhou T."/>
        </authorList>
    </citation>
    <scope>NUCLEOTIDE SEQUENCE [LARGE SCALE GENOMIC DNA]</scope>
    <source>
        <strain evidence="1 3">Cr7-05</strain>
    </source>
</reference>
<organism evidence="2 4">
    <name type="scientific">Devosia psychrophila</name>
    <dbReference type="NCBI Taxonomy" id="728005"/>
    <lineage>
        <taxon>Bacteria</taxon>
        <taxon>Pseudomonadati</taxon>
        <taxon>Pseudomonadota</taxon>
        <taxon>Alphaproteobacteria</taxon>
        <taxon>Hyphomicrobiales</taxon>
        <taxon>Devosiaceae</taxon>
        <taxon>Devosia</taxon>
    </lineage>
</organism>
<keyword evidence="3" id="KW-1185">Reference proteome</keyword>
<gene>
    <name evidence="2" type="ORF">SAMN04488059_14114</name>
    <name evidence="1" type="ORF">WH91_13185</name>
</gene>
<dbReference type="Proteomes" id="UP000033519">
    <property type="component" value="Unassembled WGS sequence"/>
</dbReference>
<protein>
    <submittedName>
        <fullName evidence="2">Uncharacterized protein</fullName>
    </submittedName>
</protein>
<accession>A0A0F5PVG2</accession>
<sequence length="81" mass="8992">MTEFRIIDLQTETIDPNPKTIVASSPERAAELALGVLLVRSGAKRDLRARVYSQMPGQPVNMVRLYIKVADRSTGESAHVR</sequence>
<dbReference type="Proteomes" id="UP000182258">
    <property type="component" value="Unassembled WGS sequence"/>
</dbReference>